<gene>
    <name evidence="2" type="ORF">T4B_14389</name>
</gene>
<comment type="caution">
    <text evidence="2">The sequence shown here is derived from an EMBL/GenBank/DDBJ whole genome shotgun (WGS) entry which is preliminary data.</text>
</comment>
<proteinExistence type="predicted"/>
<evidence type="ECO:0000256" key="1">
    <source>
        <dbReference type="SAM" id="Phobius"/>
    </source>
</evidence>
<keyword evidence="1" id="KW-0812">Transmembrane</keyword>
<protein>
    <submittedName>
        <fullName evidence="2">Uncharacterized protein</fullName>
    </submittedName>
</protein>
<dbReference type="EMBL" id="JYDS01000332">
    <property type="protein sequence ID" value="KRZ13242.1"/>
    <property type="molecule type" value="Genomic_DNA"/>
</dbReference>
<evidence type="ECO:0000313" key="3">
    <source>
        <dbReference type="Proteomes" id="UP000054805"/>
    </source>
</evidence>
<keyword evidence="3" id="KW-1185">Reference proteome</keyword>
<dbReference type="Proteomes" id="UP000054805">
    <property type="component" value="Unassembled WGS sequence"/>
</dbReference>
<accession>A0A0V1HRR6</accession>
<keyword evidence="1" id="KW-1133">Transmembrane helix</keyword>
<name>A0A0V1HRR6_TRIPS</name>
<organism evidence="2 3">
    <name type="scientific">Trichinella pseudospiralis</name>
    <name type="common">Parasitic roundworm</name>
    <dbReference type="NCBI Taxonomy" id="6337"/>
    <lineage>
        <taxon>Eukaryota</taxon>
        <taxon>Metazoa</taxon>
        <taxon>Ecdysozoa</taxon>
        <taxon>Nematoda</taxon>
        <taxon>Enoplea</taxon>
        <taxon>Dorylaimia</taxon>
        <taxon>Trichinellida</taxon>
        <taxon>Trichinellidae</taxon>
        <taxon>Trichinella</taxon>
    </lineage>
</organism>
<sequence>MMRNVKSNLRKTGKITGCSFFCNIIVKSILSSRSYPLQAQYLRYYKYETYESHYKLINVFWVQFLASNSIQMIFSALPFVYGNNKLNIVKHEMKFKNVK</sequence>
<feature type="transmembrane region" description="Helical" evidence="1">
    <location>
        <begin position="60"/>
        <end position="81"/>
    </location>
</feature>
<evidence type="ECO:0000313" key="2">
    <source>
        <dbReference type="EMBL" id="KRZ13242.1"/>
    </source>
</evidence>
<dbReference type="AlphaFoldDB" id="A0A0V1HRR6"/>
<reference evidence="2 3" key="1">
    <citation type="submission" date="2015-01" db="EMBL/GenBank/DDBJ databases">
        <title>Evolution of Trichinella species and genotypes.</title>
        <authorList>
            <person name="Korhonen P.K."/>
            <person name="Edoardo P."/>
            <person name="Giuseppe L.R."/>
            <person name="Gasser R.B."/>
        </authorList>
    </citation>
    <scope>NUCLEOTIDE SEQUENCE [LARGE SCALE GENOMIC DNA]</scope>
    <source>
        <strain evidence="2">ISS588</strain>
    </source>
</reference>
<keyword evidence="1" id="KW-0472">Membrane</keyword>